<accession>A0A7D7WH42</accession>
<dbReference type="Proteomes" id="UP000515708">
    <property type="component" value="Chromosome"/>
</dbReference>
<reference evidence="1 2" key="1">
    <citation type="journal article" date="2020" name="Front. Microbiol.">
        <title>Design of Bacterial Strain-Specific qPCR Assays Using NGS Data and Publicly Available Resources and Its Application to Track Biocontrol Strains.</title>
        <authorList>
            <person name="Hernandez I."/>
            <person name="Sant C."/>
            <person name="Martinez R."/>
            <person name="Fernandez C."/>
        </authorList>
    </citation>
    <scope>NUCLEOTIDE SEQUENCE [LARGE SCALE GENOMIC DNA]</scope>
    <source>
        <strain evidence="1 2">B24</strain>
    </source>
</reference>
<dbReference type="EMBL" id="CP043732">
    <property type="protein sequence ID" value="QMU97414.1"/>
    <property type="molecule type" value="Genomic_DNA"/>
</dbReference>
<dbReference type="Pfam" id="PF05402">
    <property type="entry name" value="PqqD"/>
    <property type="match status" value="1"/>
</dbReference>
<protein>
    <submittedName>
        <fullName evidence="1">PqqD family protein</fullName>
    </submittedName>
</protein>
<gene>
    <name evidence="1" type="ORF">FVO59_09435</name>
</gene>
<evidence type="ECO:0000313" key="2">
    <source>
        <dbReference type="Proteomes" id="UP000515708"/>
    </source>
</evidence>
<proteinExistence type="predicted"/>
<dbReference type="AlphaFoldDB" id="A0A7D7WH42"/>
<sequence length="90" mass="9560">MSDTLHPHPLCGVFDDGAELYVARLPDGPILALDEVSALIWRSAAYGSRADVVARVVEATGEAPEAVRPYIDAFLDDLVSRGLLVVTPGV</sequence>
<dbReference type="InterPro" id="IPR008792">
    <property type="entry name" value="PQQD"/>
</dbReference>
<evidence type="ECO:0000313" key="1">
    <source>
        <dbReference type="EMBL" id="QMU97414.1"/>
    </source>
</evidence>
<name>A0A7D7WH42_9MICO</name>
<organism evidence="1 2">
    <name type="scientific">Microbacterium esteraromaticum</name>
    <dbReference type="NCBI Taxonomy" id="57043"/>
    <lineage>
        <taxon>Bacteria</taxon>
        <taxon>Bacillati</taxon>
        <taxon>Actinomycetota</taxon>
        <taxon>Actinomycetes</taxon>
        <taxon>Micrococcales</taxon>
        <taxon>Microbacteriaceae</taxon>
        <taxon>Microbacterium</taxon>
    </lineage>
</organism>
<dbReference type="RefSeq" id="WP_182252412.1">
    <property type="nucleotide sequence ID" value="NZ_CP043732.1"/>
</dbReference>